<dbReference type="AlphaFoldDB" id="A0A2A6B641"/>
<keyword evidence="2" id="KW-0812">Transmembrane</keyword>
<feature type="transmembrane region" description="Helical" evidence="2">
    <location>
        <begin position="482"/>
        <end position="507"/>
    </location>
</feature>
<evidence type="ECO:0000313" key="4">
    <source>
        <dbReference type="EnsemblMetazoa" id="PPA09807.1"/>
    </source>
</evidence>
<keyword evidence="5" id="KW-1185">Reference proteome</keyword>
<evidence type="ECO:0000256" key="1">
    <source>
        <dbReference type="SAM" id="MobiDB-lite"/>
    </source>
</evidence>
<dbReference type="Proteomes" id="UP000005239">
    <property type="component" value="Unassembled WGS sequence"/>
</dbReference>
<feature type="region of interest" description="Disordered" evidence="1">
    <location>
        <begin position="453"/>
        <end position="474"/>
    </location>
</feature>
<feature type="chain" id="PRO_5043859362" evidence="3">
    <location>
        <begin position="23"/>
        <end position="648"/>
    </location>
</feature>
<evidence type="ECO:0000256" key="2">
    <source>
        <dbReference type="SAM" id="Phobius"/>
    </source>
</evidence>
<feature type="signal peptide" evidence="3">
    <location>
        <begin position="1"/>
        <end position="22"/>
    </location>
</feature>
<sequence>IPSLVSLLLVAVATISITVSGAMKFDKLDLSACYDGNNKAASDLVCYVPGYCARRSGEGAENDYVLVDPTERLAKKDDAENKCPAAVVLKKFSDRKWLVSLMLINNADKREITIKLSGQPQFGCTSDDKNRVVVGDRTGSQATYKIETYSLIARKAGILCKFTIEGELGQILNRGDINFEVFSLGRTVTKVSNIIHFFVTNTGKCDPSSFDFHAKPLAEDETSLRATIECLNNNQFKVINVTENKQVTDLTTLNVACTTKTCTRCGSVDRLNDKGPMRYTVGNGCAELTSVIGNQMVESIYFSKCTNDLIEIEGAPATAAKPFCKEHKEGTGDFRWAIVHPVSGETLPFTVAACPKTVKCNNVRKLDIECESTACDMIDPTLSKITCEIGYRLAIKSAASPKWSIIENIGCESEKGLWMKASLLNFLLTSKKTEPLGEGEKIKCLTAKEADAAQRQHVEPTDGGSTTSTEKSNITAGSSMSIGTVIAIAIVGILVIMIIAGFGFTAVRKRRAKEEKELGEVDAKPPTPPATDKDSDKYNAAEVSFSGSNRPPTPSLKTSKDESDPLKFTNARVQPSPAPSGKQFEDAPVSVTAHIPCPPSGGSSDKPSDKTTIPAPRPAPPPPTPDSVEMSKKKVAELLDQSVPSMSE</sequence>
<accession>A0A8R1U941</accession>
<proteinExistence type="predicted"/>
<keyword evidence="3" id="KW-0732">Signal</keyword>
<feature type="compositionally biased region" description="Pro residues" evidence="1">
    <location>
        <begin position="615"/>
        <end position="625"/>
    </location>
</feature>
<reference evidence="4" key="2">
    <citation type="submission" date="2022-06" db="UniProtKB">
        <authorList>
            <consortium name="EnsemblMetazoa"/>
        </authorList>
    </citation>
    <scope>IDENTIFICATION</scope>
    <source>
        <strain evidence="4">PS312</strain>
    </source>
</reference>
<organism evidence="4 5">
    <name type="scientific">Pristionchus pacificus</name>
    <name type="common">Parasitic nematode worm</name>
    <dbReference type="NCBI Taxonomy" id="54126"/>
    <lineage>
        <taxon>Eukaryota</taxon>
        <taxon>Metazoa</taxon>
        <taxon>Ecdysozoa</taxon>
        <taxon>Nematoda</taxon>
        <taxon>Chromadorea</taxon>
        <taxon>Rhabditida</taxon>
        <taxon>Rhabditina</taxon>
        <taxon>Diplogasteromorpha</taxon>
        <taxon>Diplogasteroidea</taxon>
        <taxon>Neodiplogasteridae</taxon>
        <taxon>Pristionchus</taxon>
    </lineage>
</organism>
<name>A0A2A6B641_PRIPA</name>
<evidence type="ECO:0000313" key="5">
    <source>
        <dbReference type="Proteomes" id="UP000005239"/>
    </source>
</evidence>
<keyword evidence="2" id="KW-0472">Membrane</keyword>
<feature type="compositionally biased region" description="Low complexity" evidence="1">
    <location>
        <begin position="600"/>
        <end position="614"/>
    </location>
</feature>
<feature type="compositionally biased region" description="Polar residues" evidence="1">
    <location>
        <begin position="463"/>
        <end position="474"/>
    </location>
</feature>
<reference evidence="5" key="1">
    <citation type="journal article" date="2008" name="Nat. Genet.">
        <title>The Pristionchus pacificus genome provides a unique perspective on nematode lifestyle and parasitism.</title>
        <authorList>
            <person name="Dieterich C."/>
            <person name="Clifton S.W."/>
            <person name="Schuster L.N."/>
            <person name="Chinwalla A."/>
            <person name="Delehaunty K."/>
            <person name="Dinkelacker I."/>
            <person name="Fulton L."/>
            <person name="Fulton R."/>
            <person name="Godfrey J."/>
            <person name="Minx P."/>
            <person name="Mitreva M."/>
            <person name="Roeseler W."/>
            <person name="Tian H."/>
            <person name="Witte H."/>
            <person name="Yang S.P."/>
            <person name="Wilson R.K."/>
            <person name="Sommer R.J."/>
        </authorList>
    </citation>
    <scope>NUCLEOTIDE SEQUENCE [LARGE SCALE GENOMIC DNA]</scope>
    <source>
        <strain evidence="5">PS312</strain>
    </source>
</reference>
<protein>
    <submittedName>
        <fullName evidence="4">Uncharacterized protein</fullName>
    </submittedName>
</protein>
<keyword evidence="2" id="KW-1133">Transmembrane helix</keyword>
<dbReference type="EnsemblMetazoa" id="PPA09807.1">
    <property type="protein sequence ID" value="PPA09807.1"/>
    <property type="gene ID" value="WBGene00099361"/>
</dbReference>
<feature type="region of interest" description="Disordered" evidence="1">
    <location>
        <begin position="515"/>
        <end position="648"/>
    </location>
</feature>
<gene>
    <name evidence="4" type="primary">WBGene00099361</name>
</gene>
<accession>A0A2A6B641</accession>
<evidence type="ECO:0000256" key="3">
    <source>
        <dbReference type="SAM" id="SignalP"/>
    </source>
</evidence>